<evidence type="ECO:0000256" key="2">
    <source>
        <dbReference type="ARBA" id="ARBA00008109"/>
    </source>
</evidence>
<dbReference type="GO" id="GO:0032456">
    <property type="term" value="P:endocytic recycling"/>
    <property type="evidence" value="ECO:0007669"/>
    <property type="project" value="TreeGrafter"/>
</dbReference>
<feature type="binding site" evidence="14">
    <location>
        <position position="886"/>
    </location>
    <ligand>
        <name>ATP</name>
        <dbReference type="ChEBI" id="CHEBI:30616"/>
    </ligand>
</feature>
<dbReference type="InterPro" id="IPR001757">
    <property type="entry name" value="P_typ_ATPase"/>
</dbReference>
<feature type="binding site" evidence="14">
    <location>
        <position position="648"/>
    </location>
    <ligand>
        <name>ATP</name>
        <dbReference type="ChEBI" id="CHEBI:30616"/>
    </ligand>
</feature>
<evidence type="ECO:0000259" key="18">
    <source>
        <dbReference type="Pfam" id="PF16209"/>
    </source>
</evidence>
<feature type="binding site" evidence="14">
    <location>
        <position position="468"/>
    </location>
    <ligand>
        <name>ATP</name>
        <dbReference type="ChEBI" id="CHEBI:30616"/>
    </ligand>
</feature>
<dbReference type="SUPFAM" id="SSF81665">
    <property type="entry name" value="Calcium ATPase, transmembrane domain M"/>
    <property type="match status" value="1"/>
</dbReference>
<gene>
    <name evidence="20" type="ORF">PhCBS80983_g06240</name>
</gene>
<evidence type="ECO:0000256" key="8">
    <source>
        <dbReference type="ARBA" id="ARBA00022967"/>
    </source>
</evidence>
<dbReference type="SFLD" id="SFLDG00002">
    <property type="entry name" value="C1.7:_P-type_atpase_like"/>
    <property type="match status" value="1"/>
</dbReference>
<dbReference type="InterPro" id="IPR023299">
    <property type="entry name" value="ATPase_P-typ_cyto_dom_N"/>
</dbReference>
<dbReference type="SFLD" id="SFLDS00003">
    <property type="entry name" value="Haloacid_Dehalogenase"/>
    <property type="match status" value="1"/>
</dbReference>
<feature type="binding site" evidence="14">
    <location>
        <position position="764"/>
    </location>
    <ligand>
        <name>ATP</name>
        <dbReference type="ChEBI" id="CHEBI:30616"/>
    </ligand>
</feature>
<evidence type="ECO:0000256" key="1">
    <source>
        <dbReference type="ARBA" id="ARBA00004141"/>
    </source>
</evidence>
<dbReference type="GO" id="GO:0005802">
    <property type="term" value="C:trans-Golgi network"/>
    <property type="evidence" value="ECO:0007669"/>
    <property type="project" value="TreeGrafter"/>
</dbReference>
<feature type="binding site" evidence="14">
    <location>
        <position position="625"/>
    </location>
    <ligand>
        <name>ATP</name>
        <dbReference type="ChEBI" id="CHEBI:30616"/>
    </ligand>
</feature>
<dbReference type="EMBL" id="QEAQ01000210">
    <property type="protein sequence ID" value="TPX53676.1"/>
    <property type="molecule type" value="Genomic_DNA"/>
</dbReference>
<comment type="similarity">
    <text evidence="2 16">Belongs to the cation transport ATPase (P-type) (TC 3.A.3) family. Type IV subfamily.</text>
</comment>
<evidence type="ECO:0000256" key="10">
    <source>
        <dbReference type="ARBA" id="ARBA00023136"/>
    </source>
</evidence>
<evidence type="ECO:0000256" key="11">
    <source>
        <dbReference type="ARBA" id="ARBA00034036"/>
    </source>
</evidence>
<comment type="catalytic activity">
    <reaction evidence="12">
        <text>a 1,2-diacyl-sn-glycero-3-phosphoethanolamine(out) + ATP + H2O = a 1,2-diacyl-sn-glycero-3-phosphoethanolamine(in) + ADP + phosphate + H(+)</text>
        <dbReference type="Rhea" id="RHEA:66132"/>
        <dbReference type="ChEBI" id="CHEBI:15377"/>
        <dbReference type="ChEBI" id="CHEBI:15378"/>
        <dbReference type="ChEBI" id="CHEBI:30616"/>
        <dbReference type="ChEBI" id="CHEBI:43474"/>
        <dbReference type="ChEBI" id="CHEBI:64612"/>
        <dbReference type="ChEBI" id="CHEBI:456216"/>
    </reaction>
    <physiologicalReaction direction="left-to-right" evidence="12">
        <dbReference type="Rhea" id="RHEA:66133"/>
    </physiologicalReaction>
</comment>
<dbReference type="SUPFAM" id="SSF81653">
    <property type="entry name" value="Calcium ATPase, transduction domain A"/>
    <property type="match status" value="1"/>
</dbReference>
<dbReference type="InterPro" id="IPR008250">
    <property type="entry name" value="ATPase_P-typ_transduc_dom_A_sf"/>
</dbReference>
<dbReference type="STRING" id="109895.A0A507DQ92"/>
<keyword evidence="7 15" id="KW-0460">Magnesium</keyword>
<keyword evidence="5 14" id="KW-0547">Nucleotide-binding</keyword>
<evidence type="ECO:0000259" key="19">
    <source>
        <dbReference type="Pfam" id="PF16212"/>
    </source>
</evidence>
<evidence type="ECO:0000313" key="20">
    <source>
        <dbReference type="EMBL" id="TPX53676.1"/>
    </source>
</evidence>
<dbReference type="GO" id="GO:0045332">
    <property type="term" value="P:phospholipid translocation"/>
    <property type="evidence" value="ECO:0007669"/>
    <property type="project" value="TreeGrafter"/>
</dbReference>
<feature type="compositionally biased region" description="Basic and acidic residues" evidence="17">
    <location>
        <begin position="29"/>
        <end position="39"/>
    </location>
</feature>
<name>A0A507DQ92_9FUNG</name>
<evidence type="ECO:0000256" key="3">
    <source>
        <dbReference type="ARBA" id="ARBA00022692"/>
    </source>
</evidence>
<dbReference type="PANTHER" id="PTHR24092:SF150">
    <property type="entry name" value="PHOSPHOLIPID-TRANSPORTING ATPASE"/>
    <property type="match status" value="1"/>
</dbReference>
<feature type="compositionally biased region" description="Basic and acidic residues" evidence="17">
    <location>
        <begin position="1"/>
        <end position="12"/>
    </location>
</feature>
<evidence type="ECO:0000256" key="4">
    <source>
        <dbReference type="ARBA" id="ARBA00022723"/>
    </source>
</evidence>
<feature type="binding site" evidence="14">
    <location>
        <position position="911"/>
    </location>
    <ligand>
        <name>ATP</name>
        <dbReference type="ChEBI" id="CHEBI:30616"/>
    </ligand>
</feature>
<dbReference type="SUPFAM" id="SSF81660">
    <property type="entry name" value="Metal cation-transporting ATPase, ATP-binding domain N"/>
    <property type="match status" value="1"/>
</dbReference>
<dbReference type="InterPro" id="IPR023214">
    <property type="entry name" value="HAD_sf"/>
</dbReference>
<comment type="cofactor">
    <cofactor evidence="15">
        <name>Mg(2+)</name>
        <dbReference type="ChEBI" id="CHEBI:18420"/>
    </cofactor>
</comment>
<reference evidence="20 21" key="1">
    <citation type="journal article" date="2019" name="Sci. Rep.">
        <title>Comparative genomics of chytrid fungi reveal insights into the obligate biotrophic and pathogenic lifestyle of Synchytrium endobioticum.</title>
        <authorList>
            <person name="van de Vossenberg B.T.L.H."/>
            <person name="Warris S."/>
            <person name="Nguyen H.D.T."/>
            <person name="van Gent-Pelzer M.P.E."/>
            <person name="Joly D.L."/>
            <person name="van de Geest H.C."/>
            <person name="Bonants P.J.M."/>
            <person name="Smith D.S."/>
            <person name="Levesque C.A."/>
            <person name="van der Lee T.A.J."/>
        </authorList>
    </citation>
    <scope>NUCLEOTIDE SEQUENCE [LARGE SCALE GENOMIC DNA]</scope>
    <source>
        <strain evidence="20 21">CBS 809.83</strain>
    </source>
</reference>
<feature type="transmembrane region" description="Helical" evidence="16">
    <location>
        <begin position="353"/>
        <end position="373"/>
    </location>
</feature>
<feature type="binding site" evidence="14">
    <location>
        <position position="762"/>
    </location>
    <ligand>
        <name>ATP</name>
        <dbReference type="ChEBI" id="CHEBI:30616"/>
    </ligand>
</feature>
<dbReference type="Gene3D" id="3.40.50.1000">
    <property type="entry name" value="HAD superfamily/HAD-like"/>
    <property type="match status" value="1"/>
</dbReference>
<dbReference type="CDD" id="cd02073">
    <property type="entry name" value="P-type_ATPase_APLT_Dnf-like"/>
    <property type="match status" value="1"/>
</dbReference>
<dbReference type="FunFam" id="3.40.50.1000:FF:000014">
    <property type="entry name" value="Phospholipid-transporting ATPase"/>
    <property type="match status" value="1"/>
</dbReference>
<feature type="transmembrane region" description="Helical" evidence="16">
    <location>
        <begin position="1043"/>
        <end position="1066"/>
    </location>
</feature>
<feature type="region of interest" description="Disordered" evidence="17">
    <location>
        <begin position="1"/>
        <end position="58"/>
    </location>
</feature>
<evidence type="ECO:0000256" key="5">
    <source>
        <dbReference type="ARBA" id="ARBA00022741"/>
    </source>
</evidence>
<feature type="transmembrane region" description="Helical" evidence="16">
    <location>
        <begin position="1115"/>
        <end position="1134"/>
    </location>
</feature>
<dbReference type="NCBIfam" id="TIGR01652">
    <property type="entry name" value="ATPase-Plipid"/>
    <property type="match status" value="1"/>
</dbReference>
<dbReference type="GO" id="GO:0140326">
    <property type="term" value="F:ATPase-coupled intramembrane lipid transporter activity"/>
    <property type="evidence" value="ECO:0007669"/>
    <property type="project" value="UniProtKB-EC"/>
</dbReference>
<dbReference type="InterPro" id="IPR006539">
    <property type="entry name" value="P-type_ATPase_IV"/>
</dbReference>
<evidence type="ECO:0000313" key="21">
    <source>
        <dbReference type="Proteomes" id="UP000318582"/>
    </source>
</evidence>
<dbReference type="GO" id="GO:0005886">
    <property type="term" value="C:plasma membrane"/>
    <property type="evidence" value="ECO:0007669"/>
    <property type="project" value="TreeGrafter"/>
</dbReference>
<feature type="binding site" evidence="14">
    <location>
        <position position="682"/>
    </location>
    <ligand>
        <name>ATP</name>
        <dbReference type="ChEBI" id="CHEBI:30616"/>
    </ligand>
</feature>
<dbReference type="GO" id="GO:0006892">
    <property type="term" value="P:post-Golgi vesicle-mediated transport"/>
    <property type="evidence" value="ECO:0007669"/>
    <property type="project" value="TreeGrafter"/>
</dbReference>
<sequence length="1255" mass="141242">MMDDIDLRDPQRHGSYPRQASFAQQSFETHGHGEPDARPSKMTCDPMGTSASAEPDTPAHGTLTRAATALGNFVHSTLERRDSSKDGAERTIYVNDPIKNQQYKYIHNRISTAKYNVATFLPKFLLEQFSRYANLFFLFTGIIQLIGDLSPTSKLGTLLPLSVVMLASAVKEVIEDVKRHRQDAEVNARYTKTLHGSEFVPKRWRDIVVGDIVRIDNSGYFPADLILLSSSEPDALCYIETSNLDGETNLKIRQGLPETSHLLTADAVARLNGVIRSELPNNSLYTYEGMLRIQTKSLPLDPMQLLLRGAQLRNTQWIYAVVVFTGHETKLMRNATAAPIKRTKVERMVNTQIIFLFTILLGMAVLCSIGALARQLNGSFEKQILLSGGSVSKAWIKFPQNILTYIILFNNLIPLSLIVTMEAVKFVLGGLINSDLDMYHEESDTHAVARTSSLVEELGQVDYIFSDKTGTLTMNIMEFKMASIAGVAYAETVPDDKRVRVDEKGNEVVWQTAFSQSSFDINSNVMSFKGYYDFRQFKESKKTHRNGNIIREFVNLLAVCHTVIPETDENDPTNIIYQASSPDEAALVKGAQQLGARFHTRRPKSVTITHDGREEEYEVLNVNEFNSTRKRMSILCRAPDGTIKIYIKGADTVILERLGEQGKEFVDITCVHLEEYATEGLRTLCLAYRNISEDEYRRWAAIYTKASTTINNRQDELDKAAELIEKDLILLGATAIEDKLQDGVPDTIATLAQGGIKIWVLTGDRQETAINIGYSCKLLTVESSLIICNEETHFETKDFLEKKLLAVKAGMGMGAPSRRPGFLDRMLGKKTPRFDKDAEVDLEPLALIIDGRTLDYALEDDIKLTFLELATLCKSVICCRVSPLQKALVVKLVRKNVDGSITLAIGDGANDVGMIQAAHVGVGISGQEGLQAARSADFAIAQFRFLRKLLLIHGAWAYARMSKLILYSYYKNITLYLIQLWFALDNGFSGQTLFETWSSLSSYNVLWAVAQPIALGIFDQYLSARMLDRYPQMYRLGQRAVFYNHKVFFSWIGNSFFHSAMIYYLWRAVHLPSGGAVQSSGRVSDIWAIGQMVYATDLVVIGLKAALVADIWVKFTWVAILGSVLLFIIVFPIYAIIGPMLRISPELTGVNQPIFGNPIFWFGLLLFPIAAILRDFTWKYAKRTYHPSSYHIIQEVQKYNIPDYRPRMEWFRKAVTKVRMIQRLKRTRGFAFSQNESGQAGLIRVYDTTQRKPRG</sequence>
<feature type="binding site" evidence="15">
    <location>
        <position position="467"/>
    </location>
    <ligand>
        <name>Mg(2+)</name>
        <dbReference type="ChEBI" id="CHEBI:18420"/>
    </ligand>
</feature>
<dbReference type="Gene3D" id="3.40.1110.10">
    <property type="entry name" value="Calcium-transporting ATPase, cytoplasmic domain N"/>
    <property type="match status" value="1"/>
</dbReference>
<dbReference type="GO" id="GO:0016887">
    <property type="term" value="F:ATP hydrolysis activity"/>
    <property type="evidence" value="ECO:0007669"/>
    <property type="project" value="InterPro"/>
</dbReference>
<dbReference type="PRINTS" id="PR00119">
    <property type="entry name" value="CATATPASE"/>
</dbReference>
<protein>
    <recommendedName>
        <fullName evidence="16">Phospholipid-transporting ATPase</fullName>
        <ecNumber evidence="16">7.6.2.1</ecNumber>
    </recommendedName>
</protein>
<dbReference type="Pfam" id="PF16212">
    <property type="entry name" value="PhoLip_ATPase_C"/>
    <property type="match status" value="1"/>
</dbReference>
<dbReference type="FunFam" id="3.40.50.1000:FF:000001">
    <property type="entry name" value="Phospholipid-transporting ATPase IC"/>
    <property type="match status" value="1"/>
</dbReference>
<dbReference type="GO" id="GO:0000287">
    <property type="term" value="F:magnesium ion binding"/>
    <property type="evidence" value="ECO:0007669"/>
    <property type="project" value="UniProtKB-UniRule"/>
</dbReference>
<evidence type="ECO:0000256" key="17">
    <source>
        <dbReference type="SAM" id="MobiDB-lite"/>
    </source>
</evidence>
<feature type="domain" description="P-type ATPase C-terminal" evidence="19">
    <location>
        <begin position="933"/>
        <end position="1188"/>
    </location>
</feature>
<feature type="binding site" evidence="15">
    <location>
        <position position="911"/>
    </location>
    <ligand>
        <name>Mg(2+)</name>
        <dbReference type="ChEBI" id="CHEBI:18420"/>
    </ligand>
</feature>
<keyword evidence="4 15" id="KW-0479">Metal-binding</keyword>
<feature type="domain" description="P-type ATPase N-terminal" evidence="18">
    <location>
        <begin position="92"/>
        <end position="156"/>
    </location>
</feature>
<evidence type="ECO:0000256" key="7">
    <source>
        <dbReference type="ARBA" id="ARBA00022842"/>
    </source>
</evidence>
<comment type="subcellular location">
    <subcellularLocation>
        <location evidence="1 16">Membrane</location>
        <topology evidence="1 16">Multi-pass membrane protein</topology>
    </subcellularLocation>
</comment>
<dbReference type="FunFam" id="3.40.1110.10:FF:000126">
    <property type="entry name" value="Phospholipid-transporting ATPase"/>
    <property type="match status" value="1"/>
</dbReference>
<dbReference type="Proteomes" id="UP000318582">
    <property type="component" value="Unassembled WGS sequence"/>
</dbReference>
<feature type="binding site" evidence="14">
    <location>
        <position position="467"/>
    </location>
    <ligand>
        <name>ATP</name>
        <dbReference type="ChEBI" id="CHEBI:30616"/>
    </ligand>
</feature>
<dbReference type="InterPro" id="IPR032631">
    <property type="entry name" value="P-type_ATPase_N"/>
</dbReference>
<feature type="binding site" evidence="14">
    <location>
        <position position="469"/>
    </location>
    <ligand>
        <name>ATP</name>
        <dbReference type="ChEBI" id="CHEBI:30616"/>
    </ligand>
</feature>
<feature type="binding site" evidence="14">
    <location>
        <position position="763"/>
    </location>
    <ligand>
        <name>ATP</name>
        <dbReference type="ChEBI" id="CHEBI:30616"/>
    </ligand>
</feature>
<feature type="binding site" evidence="14">
    <location>
        <position position="584"/>
    </location>
    <ligand>
        <name>ATP</name>
        <dbReference type="ChEBI" id="CHEBI:30616"/>
    </ligand>
</feature>
<dbReference type="InterPro" id="IPR044492">
    <property type="entry name" value="P_typ_ATPase_HD_dom"/>
</dbReference>
<evidence type="ECO:0000256" key="14">
    <source>
        <dbReference type="PIRSR" id="PIRSR606539-2"/>
    </source>
</evidence>
<feature type="transmembrane region" description="Helical" evidence="16">
    <location>
        <begin position="1004"/>
        <end position="1022"/>
    </location>
</feature>
<dbReference type="Pfam" id="PF16209">
    <property type="entry name" value="PhoLip_ATPase_N"/>
    <property type="match status" value="1"/>
</dbReference>
<proteinExistence type="inferred from homology"/>
<dbReference type="GO" id="GO:0005524">
    <property type="term" value="F:ATP binding"/>
    <property type="evidence" value="ECO:0007669"/>
    <property type="project" value="UniProtKB-UniRule"/>
</dbReference>
<feature type="binding site" evidence="15">
    <location>
        <position position="907"/>
    </location>
    <ligand>
        <name>Mg(2+)</name>
        <dbReference type="ChEBI" id="CHEBI:18420"/>
    </ligand>
</feature>
<evidence type="ECO:0000256" key="9">
    <source>
        <dbReference type="ARBA" id="ARBA00022989"/>
    </source>
</evidence>
<dbReference type="FunFam" id="2.70.150.10:FF:000026">
    <property type="entry name" value="Phospholipid-transporting ATPase"/>
    <property type="match status" value="1"/>
</dbReference>
<accession>A0A507DQ92</accession>
<feature type="binding site" evidence="15">
    <location>
        <position position="469"/>
    </location>
    <ligand>
        <name>Mg(2+)</name>
        <dbReference type="ChEBI" id="CHEBI:18420"/>
    </ligand>
</feature>
<feature type="transmembrane region" description="Helical" evidence="16">
    <location>
        <begin position="402"/>
        <end position="428"/>
    </location>
</feature>
<organism evidence="20 21">
    <name type="scientific">Powellomyces hirtus</name>
    <dbReference type="NCBI Taxonomy" id="109895"/>
    <lineage>
        <taxon>Eukaryota</taxon>
        <taxon>Fungi</taxon>
        <taxon>Fungi incertae sedis</taxon>
        <taxon>Chytridiomycota</taxon>
        <taxon>Chytridiomycota incertae sedis</taxon>
        <taxon>Chytridiomycetes</taxon>
        <taxon>Spizellomycetales</taxon>
        <taxon>Powellomycetaceae</taxon>
        <taxon>Powellomyces</taxon>
    </lineage>
</organism>
<dbReference type="EC" id="7.6.2.1" evidence="16"/>
<feature type="transmembrane region" description="Helical" evidence="16">
    <location>
        <begin position="1086"/>
        <end position="1103"/>
    </location>
</feature>
<feature type="binding site" evidence="14">
    <location>
        <position position="910"/>
    </location>
    <ligand>
        <name>ATP</name>
        <dbReference type="ChEBI" id="CHEBI:30616"/>
    </ligand>
</feature>
<dbReference type="PROSITE" id="PS00154">
    <property type="entry name" value="ATPASE_E1_E2"/>
    <property type="match status" value="1"/>
</dbReference>
<feature type="transmembrane region" description="Helical" evidence="16">
    <location>
        <begin position="1154"/>
        <end position="1173"/>
    </location>
</feature>
<evidence type="ECO:0000256" key="12">
    <source>
        <dbReference type="ARBA" id="ARBA00049128"/>
    </source>
</evidence>
<dbReference type="NCBIfam" id="TIGR01494">
    <property type="entry name" value="ATPase_P-type"/>
    <property type="match status" value="1"/>
</dbReference>
<keyword evidence="3 16" id="KW-0812">Transmembrane</keyword>
<keyword evidence="9 16" id="KW-1133">Transmembrane helix</keyword>
<evidence type="ECO:0000256" key="15">
    <source>
        <dbReference type="PIRSR" id="PIRSR606539-3"/>
    </source>
</evidence>
<keyword evidence="6 14" id="KW-0067">ATP-binding</keyword>
<keyword evidence="8 16" id="KW-1278">Translocase</keyword>
<keyword evidence="21" id="KW-1185">Reference proteome</keyword>
<evidence type="ECO:0000256" key="6">
    <source>
        <dbReference type="ARBA" id="ARBA00022840"/>
    </source>
</evidence>
<dbReference type="SFLD" id="SFLDF00027">
    <property type="entry name" value="p-type_atpase"/>
    <property type="match status" value="1"/>
</dbReference>
<dbReference type="InterPro" id="IPR032630">
    <property type="entry name" value="P_typ_ATPase_c"/>
</dbReference>
<feature type="active site" description="4-aspartylphosphate intermediate" evidence="13">
    <location>
        <position position="467"/>
    </location>
</feature>
<dbReference type="InterPro" id="IPR018303">
    <property type="entry name" value="ATPase_P-typ_P_site"/>
</dbReference>
<dbReference type="SUPFAM" id="SSF56784">
    <property type="entry name" value="HAD-like"/>
    <property type="match status" value="1"/>
</dbReference>
<evidence type="ECO:0000256" key="16">
    <source>
        <dbReference type="RuleBase" id="RU362033"/>
    </source>
</evidence>
<dbReference type="PANTHER" id="PTHR24092">
    <property type="entry name" value="PROBABLE PHOSPHOLIPID-TRANSPORTING ATPASE"/>
    <property type="match status" value="1"/>
</dbReference>
<comment type="catalytic activity">
    <reaction evidence="11 16">
        <text>ATP + H2O + phospholipidSide 1 = ADP + phosphate + phospholipidSide 2.</text>
        <dbReference type="EC" id="7.6.2.1"/>
    </reaction>
</comment>
<keyword evidence="10 16" id="KW-0472">Membrane</keyword>
<dbReference type="AlphaFoldDB" id="A0A507DQ92"/>
<dbReference type="InterPro" id="IPR036412">
    <property type="entry name" value="HAD-like_sf"/>
</dbReference>
<dbReference type="Pfam" id="PF13246">
    <property type="entry name" value="Cation_ATPase"/>
    <property type="match status" value="1"/>
</dbReference>
<dbReference type="Gene3D" id="2.70.150.10">
    <property type="entry name" value="Calcium-transporting ATPase, cytoplasmic transduction domain A"/>
    <property type="match status" value="1"/>
</dbReference>
<dbReference type="InterPro" id="IPR023298">
    <property type="entry name" value="ATPase_P-typ_TM_dom_sf"/>
</dbReference>
<comment type="caution">
    <text evidence="20">The sequence shown here is derived from an EMBL/GenBank/DDBJ whole genome shotgun (WGS) entry which is preliminary data.</text>
</comment>
<evidence type="ECO:0000256" key="13">
    <source>
        <dbReference type="PIRSR" id="PIRSR606539-1"/>
    </source>
</evidence>
<feature type="binding site" evidence="14">
    <location>
        <position position="880"/>
    </location>
    <ligand>
        <name>ATP</name>
        <dbReference type="ChEBI" id="CHEBI:30616"/>
    </ligand>
</feature>